<keyword evidence="2" id="KW-0805">Transcription regulation</keyword>
<accession>A0A6B8RG15</accession>
<dbReference type="Pfam" id="PF03965">
    <property type="entry name" value="Penicillinase_R"/>
    <property type="match status" value="1"/>
</dbReference>
<evidence type="ECO:0000256" key="2">
    <source>
        <dbReference type="ARBA" id="ARBA00023015"/>
    </source>
</evidence>
<dbReference type="SUPFAM" id="SSF46785">
    <property type="entry name" value="Winged helix' DNA-binding domain"/>
    <property type="match status" value="1"/>
</dbReference>
<dbReference type="InterPro" id="IPR036388">
    <property type="entry name" value="WH-like_DNA-bd_sf"/>
</dbReference>
<organism evidence="5 6">
    <name type="scientific">Paenibacillus psychroresistens</name>
    <dbReference type="NCBI Taxonomy" id="1778678"/>
    <lineage>
        <taxon>Bacteria</taxon>
        <taxon>Bacillati</taxon>
        <taxon>Bacillota</taxon>
        <taxon>Bacilli</taxon>
        <taxon>Bacillales</taxon>
        <taxon>Paenibacillaceae</taxon>
        <taxon>Paenibacillus</taxon>
    </lineage>
</organism>
<evidence type="ECO:0000313" key="5">
    <source>
        <dbReference type="EMBL" id="QGQ94674.1"/>
    </source>
</evidence>
<keyword evidence="6" id="KW-1185">Reference proteome</keyword>
<dbReference type="KEGG" id="ppsc:EHS13_07120"/>
<evidence type="ECO:0000256" key="4">
    <source>
        <dbReference type="ARBA" id="ARBA00023163"/>
    </source>
</evidence>
<evidence type="ECO:0000256" key="3">
    <source>
        <dbReference type="ARBA" id="ARBA00023125"/>
    </source>
</evidence>
<dbReference type="EMBL" id="CP034235">
    <property type="protein sequence ID" value="QGQ94674.1"/>
    <property type="molecule type" value="Genomic_DNA"/>
</dbReference>
<sequence length="155" mass="18077">MICISKIREVKNLKIIKYKMYEAGLNRFFGPLESKVMELIWAYNKVTIKTIQDSLNKDNNLSFNAIMTVMNRLNEKGHLHKKSLGSGRSKLTFYEPIQTKEQFIEEQTREVTHGLVYEFGDLVLNQMIEALEDTDPGLIAKLEQKIEDLRRRITP</sequence>
<keyword evidence="3" id="KW-0238">DNA-binding</keyword>
<dbReference type="InterPro" id="IPR005650">
    <property type="entry name" value="BlaI_family"/>
</dbReference>
<gene>
    <name evidence="5" type="ORF">EHS13_07120</name>
</gene>
<protein>
    <submittedName>
        <fullName evidence="5">BlaI/MecI/CopY family transcriptional regulator</fullName>
    </submittedName>
</protein>
<dbReference type="InterPro" id="IPR036390">
    <property type="entry name" value="WH_DNA-bd_sf"/>
</dbReference>
<evidence type="ECO:0000256" key="1">
    <source>
        <dbReference type="ARBA" id="ARBA00011046"/>
    </source>
</evidence>
<name>A0A6B8RG15_9BACL</name>
<keyword evidence="4" id="KW-0804">Transcription</keyword>
<dbReference type="GO" id="GO:0045892">
    <property type="term" value="P:negative regulation of DNA-templated transcription"/>
    <property type="evidence" value="ECO:0007669"/>
    <property type="project" value="InterPro"/>
</dbReference>
<dbReference type="AlphaFoldDB" id="A0A6B8RG15"/>
<reference evidence="6" key="1">
    <citation type="submission" date="2018-11" db="EMBL/GenBank/DDBJ databases">
        <title>Complete genome sequence of Paenibacillus sp. ML311-T8.</title>
        <authorList>
            <person name="Nam Y.-D."/>
            <person name="Kang J."/>
            <person name="Chung W.-H."/>
            <person name="Park Y.S."/>
        </authorList>
    </citation>
    <scope>NUCLEOTIDE SEQUENCE [LARGE SCALE GENOMIC DNA]</scope>
    <source>
        <strain evidence="6">ML311-T8</strain>
    </source>
</reference>
<dbReference type="GO" id="GO:0003677">
    <property type="term" value="F:DNA binding"/>
    <property type="evidence" value="ECO:0007669"/>
    <property type="project" value="UniProtKB-KW"/>
</dbReference>
<evidence type="ECO:0000313" key="6">
    <source>
        <dbReference type="Proteomes" id="UP000426246"/>
    </source>
</evidence>
<dbReference type="OrthoDB" id="122824at2"/>
<comment type="similarity">
    <text evidence="1">Belongs to the BlaI transcriptional regulatory family.</text>
</comment>
<proteinExistence type="inferred from homology"/>
<dbReference type="Proteomes" id="UP000426246">
    <property type="component" value="Chromosome"/>
</dbReference>
<dbReference type="Gene3D" id="1.10.10.10">
    <property type="entry name" value="Winged helix-like DNA-binding domain superfamily/Winged helix DNA-binding domain"/>
    <property type="match status" value="1"/>
</dbReference>